<dbReference type="PANTHER" id="PTHR43429">
    <property type="entry name" value="PYRIDINE NUCLEOTIDE-DISULFIDE OXIDOREDUCTASE DOMAIN-CONTAINING"/>
    <property type="match status" value="1"/>
</dbReference>
<dbReference type="InterPro" id="IPR036188">
    <property type="entry name" value="FAD/NAD-bd_sf"/>
</dbReference>
<name>A0A2A6DYJ2_9BACL</name>
<dbReference type="InterPro" id="IPR050260">
    <property type="entry name" value="FAD-bd_OxRdtase"/>
</dbReference>
<evidence type="ECO:0000256" key="5">
    <source>
        <dbReference type="ARBA" id="ARBA00023002"/>
    </source>
</evidence>
<comment type="cofactor">
    <cofactor evidence="1">
        <name>FAD</name>
        <dbReference type="ChEBI" id="CHEBI:57692"/>
    </cofactor>
</comment>
<evidence type="ECO:0000256" key="4">
    <source>
        <dbReference type="ARBA" id="ARBA00022827"/>
    </source>
</evidence>
<protein>
    <submittedName>
        <fullName evidence="8">CoA-disulfide reductase</fullName>
    </submittedName>
</protein>
<evidence type="ECO:0000259" key="7">
    <source>
        <dbReference type="PROSITE" id="PS50206"/>
    </source>
</evidence>
<evidence type="ECO:0000256" key="1">
    <source>
        <dbReference type="ARBA" id="ARBA00001974"/>
    </source>
</evidence>
<reference evidence="8 9" key="1">
    <citation type="submission" date="2016-12" db="EMBL/GenBank/DDBJ databases">
        <title>Candidatus Reconcilibacillus cellulovorans genome.</title>
        <authorList>
            <person name="Kolinko S."/>
            <person name="Wu Y.-W."/>
            <person name="Tachea F."/>
            <person name="Denzel E."/>
            <person name="Hiras J."/>
            <person name="Baecker N."/>
            <person name="Chan L.J."/>
            <person name="Eichorst S.A."/>
            <person name="Frey D."/>
            <person name="Adams P.D."/>
            <person name="Pray T."/>
            <person name="Tanjore D."/>
            <person name="Petzold C.J."/>
            <person name="Gladden J.M."/>
            <person name="Simmons B.A."/>
            <person name="Singer S.W."/>
        </authorList>
    </citation>
    <scope>NUCLEOTIDE SEQUENCE [LARGE SCALE GENOMIC DNA]</scope>
    <source>
        <strain evidence="8">JTherm</strain>
    </source>
</reference>
<dbReference type="Proteomes" id="UP000243688">
    <property type="component" value="Unassembled WGS sequence"/>
</dbReference>
<dbReference type="SUPFAM" id="SSF51905">
    <property type="entry name" value="FAD/NAD(P)-binding domain"/>
    <property type="match status" value="1"/>
</dbReference>
<gene>
    <name evidence="8" type="ORF">BLM47_09970</name>
</gene>
<dbReference type="Pfam" id="PF02852">
    <property type="entry name" value="Pyr_redox_dim"/>
    <property type="match status" value="1"/>
</dbReference>
<sequence>MGQKVVIVGGVAGGMSAAARLRRLDETADIVVLERGEAVSFANCGMPYHIGGVIPERSRLLVQTPESLRRRFRLDVRTLSEVVRVDPSRKIVEVRDLKSGRTYVEPYDALVLAPGAKPVVPPVPGIDAPHVMTLRNLRDMDRIREAATRPGVRRAVIVGGGFIGIEMAENFRRLGLETAIAEMADHVLPPLDPEMAAIIEKELTDHGVRLVLGDGLEAVRESEVVLRSGRTLPADLVVLAAGVRPDTDFLRDSGIALGERGHILVDEDMRTNVPDVYAVGDAVETFDAVHGGKAAVPLAGPANRQGRIAADRIAGWPSVYRGAVGTAIVRAFGLTAACTGANETALRRRGVPFRTVTVHANSHASYYPGAAPMALKLLFGDDGRVFGAQAVGADGVDKRIDVIATVVRLRGTVFDLADLELAYAPPYSSAKDPVHLAAYQAENVLRGLIDVCTYRDVQNRDAERTTLVDVRSPAEYAAGHIAGAVNIPVDDLRRRLGELDRDREIWTYCEVGFRGYIAARLLRQHGFRAKNLTGGFRTYRQATYVPESR</sequence>
<dbReference type="SMART" id="SM00450">
    <property type="entry name" value="RHOD"/>
    <property type="match status" value="1"/>
</dbReference>
<dbReference type="EMBL" id="MOXJ01000023">
    <property type="protein sequence ID" value="PDO09960.1"/>
    <property type="molecule type" value="Genomic_DNA"/>
</dbReference>
<dbReference type="InterPro" id="IPR001763">
    <property type="entry name" value="Rhodanese-like_dom"/>
</dbReference>
<dbReference type="SUPFAM" id="SSF52821">
    <property type="entry name" value="Rhodanese/Cell cycle control phosphatase"/>
    <property type="match status" value="1"/>
</dbReference>
<comment type="caution">
    <text evidence="8">The sequence shown here is derived from an EMBL/GenBank/DDBJ whole genome shotgun (WGS) entry which is preliminary data.</text>
</comment>
<dbReference type="PRINTS" id="PR00368">
    <property type="entry name" value="FADPNR"/>
</dbReference>
<dbReference type="InterPro" id="IPR023753">
    <property type="entry name" value="FAD/NAD-binding_dom"/>
</dbReference>
<dbReference type="CDD" id="cd01524">
    <property type="entry name" value="RHOD_Pyr_redox"/>
    <property type="match status" value="1"/>
</dbReference>
<accession>A0A2A6DYJ2</accession>
<keyword evidence="5" id="KW-0560">Oxidoreductase</keyword>
<feature type="domain" description="Rhodanese" evidence="7">
    <location>
        <begin position="461"/>
        <end position="548"/>
    </location>
</feature>
<dbReference type="Pfam" id="PF00581">
    <property type="entry name" value="Rhodanese"/>
    <property type="match status" value="1"/>
</dbReference>
<dbReference type="SUPFAM" id="SSF55424">
    <property type="entry name" value="FAD/NAD-linked reductases, dimerisation (C-terminal) domain"/>
    <property type="match status" value="1"/>
</dbReference>
<dbReference type="Pfam" id="PF07992">
    <property type="entry name" value="Pyr_redox_2"/>
    <property type="match status" value="1"/>
</dbReference>
<organism evidence="8 9">
    <name type="scientific">Candidatus Reconcilbacillus cellulovorans</name>
    <dbReference type="NCBI Taxonomy" id="1906605"/>
    <lineage>
        <taxon>Bacteria</taxon>
        <taxon>Bacillati</taxon>
        <taxon>Bacillota</taxon>
        <taxon>Bacilli</taxon>
        <taxon>Bacillales</taxon>
        <taxon>Paenibacillaceae</taxon>
        <taxon>Candidatus Reconcilbacillus</taxon>
    </lineage>
</organism>
<keyword evidence="4" id="KW-0274">FAD</keyword>
<comment type="similarity">
    <text evidence="2">Belongs to the class-III pyridine nucleotide-disulfide oxidoreductase family.</text>
</comment>
<dbReference type="PROSITE" id="PS50206">
    <property type="entry name" value="RHODANESE_3"/>
    <property type="match status" value="1"/>
</dbReference>
<evidence type="ECO:0000256" key="3">
    <source>
        <dbReference type="ARBA" id="ARBA00022630"/>
    </source>
</evidence>
<dbReference type="InterPro" id="IPR036873">
    <property type="entry name" value="Rhodanese-like_dom_sf"/>
</dbReference>
<evidence type="ECO:0000313" key="8">
    <source>
        <dbReference type="EMBL" id="PDO09960.1"/>
    </source>
</evidence>
<dbReference type="GO" id="GO:0016491">
    <property type="term" value="F:oxidoreductase activity"/>
    <property type="evidence" value="ECO:0007669"/>
    <property type="project" value="UniProtKB-KW"/>
</dbReference>
<dbReference type="InterPro" id="IPR016156">
    <property type="entry name" value="FAD/NAD-linked_Rdtase_dimer_sf"/>
</dbReference>
<dbReference type="Gene3D" id="3.40.250.10">
    <property type="entry name" value="Rhodanese-like domain"/>
    <property type="match status" value="1"/>
</dbReference>
<dbReference type="AlphaFoldDB" id="A0A2A6DYJ2"/>
<dbReference type="Gene3D" id="3.50.50.60">
    <property type="entry name" value="FAD/NAD(P)-binding domain"/>
    <property type="match status" value="2"/>
</dbReference>
<evidence type="ECO:0000256" key="2">
    <source>
        <dbReference type="ARBA" id="ARBA00009130"/>
    </source>
</evidence>
<keyword evidence="6" id="KW-0676">Redox-active center</keyword>
<evidence type="ECO:0000256" key="6">
    <source>
        <dbReference type="ARBA" id="ARBA00023284"/>
    </source>
</evidence>
<keyword evidence="3" id="KW-0285">Flavoprotein</keyword>
<proteinExistence type="inferred from homology"/>
<dbReference type="PANTHER" id="PTHR43429:SF1">
    <property type="entry name" value="NAD(P)H SULFUR OXIDOREDUCTASE (COA-DEPENDENT)"/>
    <property type="match status" value="1"/>
</dbReference>
<dbReference type="PRINTS" id="PR00411">
    <property type="entry name" value="PNDRDTASEI"/>
</dbReference>
<dbReference type="InterPro" id="IPR004099">
    <property type="entry name" value="Pyr_nucl-diS_OxRdtase_dimer"/>
</dbReference>
<evidence type="ECO:0000313" key="9">
    <source>
        <dbReference type="Proteomes" id="UP000243688"/>
    </source>
</evidence>